<keyword evidence="2" id="KW-0812">Transmembrane</keyword>
<dbReference type="RefSeq" id="XP_003040266.1">
    <property type="nucleotide sequence ID" value="XM_003040220.1"/>
</dbReference>
<sequence length="429" mass="48200">MSQADSDSASHHPNDLPPLLCQAIRNLETQTEKKIATEKERWSQERTGLESTIIDHATAKENTARLLEETVRNSRSKMRSLEESLKEINEKNQHRSGEIQALRAQVNDKIRQLETAERDGTKEKENHEEALQRAQERRKPIDNFKKAMRAFDGVHDTLWTARCHKKPRSAFDTIDRNLSEANDSLAEGWGRPMRSESNLKRMKIQNGADIAMMNTILAIDENVKLILQDPSKGPFTLHGPEHHDVVNISSKTSSTDDEQLEVLSPSMVGTDRPDPPPAWTENGRPNPLEGERDLQQKRRDRMRAVAHIQKADDIAKRHVVNKAAGLGSGLADTKEMRRESTRSVLLFGAFSDHTPIINMGRHSSVPLVLLTPLPGRHVVSTYMDRKTFSGASKSQSKVLLALYPTQYLCLLAILTIALHSLFFMASAGP</sequence>
<dbReference type="AlphaFoldDB" id="C7ZN36"/>
<name>C7ZN36_FUSV7</name>
<dbReference type="KEGG" id="nhe:NECHADRAFT_88852"/>
<evidence type="ECO:0000256" key="2">
    <source>
        <dbReference type="SAM" id="Phobius"/>
    </source>
</evidence>
<feature type="region of interest" description="Disordered" evidence="1">
    <location>
        <begin position="264"/>
        <end position="299"/>
    </location>
</feature>
<dbReference type="EMBL" id="GG698962">
    <property type="protein sequence ID" value="EEU34553.1"/>
    <property type="molecule type" value="Genomic_DNA"/>
</dbReference>
<keyword evidence="2" id="KW-0472">Membrane</keyword>
<dbReference type="InParanoid" id="C7ZN36"/>
<accession>C7ZN36</accession>
<organism evidence="3 4">
    <name type="scientific">Fusarium vanettenii (strain ATCC MYA-4622 / CBS 123669 / FGSC 9596 / NRRL 45880 / 77-13-4)</name>
    <name type="common">Fusarium solani subsp. pisi</name>
    <dbReference type="NCBI Taxonomy" id="660122"/>
    <lineage>
        <taxon>Eukaryota</taxon>
        <taxon>Fungi</taxon>
        <taxon>Dikarya</taxon>
        <taxon>Ascomycota</taxon>
        <taxon>Pezizomycotina</taxon>
        <taxon>Sordariomycetes</taxon>
        <taxon>Hypocreomycetidae</taxon>
        <taxon>Hypocreales</taxon>
        <taxon>Nectriaceae</taxon>
        <taxon>Fusarium</taxon>
        <taxon>Fusarium solani species complex</taxon>
        <taxon>Fusarium vanettenii</taxon>
    </lineage>
</organism>
<dbReference type="Proteomes" id="UP000005206">
    <property type="component" value="Chromosome 17"/>
</dbReference>
<evidence type="ECO:0000256" key="1">
    <source>
        <dbReference type="SAM" id="MobiDB-lite"/>
    </source>
</evidence>
<evidence type="ECO:0000313" key="4">
    <source>
        <dbReference type="Proteomes" id="UP000005206"/>
    </source>
</evidence>
<reference evidence="3 4" key="1">
    <citation type="journal article" date="2009" name="PLoS Genet.">
        <title>The genome of Nectria haematococca: contribution of supernumerary chromosomes to gene expansion.</title>
        <authorList>
            <person name="Coleman J.J."/>
            <person name="Rounsley S.D."/>
            <person name="Rodriguez-Carres M."/>
            <person name="Kuo A."/>
            <person name="Wasmann C.C."/>
            <person name="Grimwood J."/>
            <person name="Schmutz J."/>
            <person name="Taga M."/>
            <person name="White G.J."/>
            <person name="Zhou S."/>
            <person name="Schwartz D.C."/>
            <person name="Freitag M."/>
            <person name="Ma L.J."/>
            <person name="Danchin E.G."/>
            <person name="Henrissat B."/>
            <person name="Coutinho P.M."/>
            <person name="Nelson D.R."/>
            <person name="Straney D."/>
            <person name="Napoli C.A."/>
            <person name="Barker B.M."/>
            <person name="Gribskov M."/>
            <person name="Rep M."/>
            <person name="Kroken S."/>
            <person name="Molnar I."/>
            <person name="Rensing C."/>
            <person name="Kennell J.C."/>
            <person name="Zamora J."/>
            <person name="Farman M.L."/>
            <person name="Selker E.U."/>
            <person name="Salamov A."/>
            <person name="Shapiro H."/>
            <person name="Pangilinan J."/>
            <person name="Lindquist E."/>
            <person name="Lamers C."/>
            <person name="Grigoriev I.V."/>
            <person name="Geiser D.M."/>
            <person name="Covert S.F."/>
            <person name="Temporini E."/>
            <person name="Vanetten H.D."/>
        </authorList>
    </citation>
    <scope>NUCLEOTIDE SEQUENCE [LARGE SCALE GENOMIC DNA]</scope>
    <source>
        <strain evidence="4">ATCC MYA-4622 / CBS 123669 / FGSC 9596 / NRRL 45880 / 77-13-4</strain>
    </source>
</reference>
<protein>
    <submittedName>
        <fullName evidence="3">Uncharacterized protein</fullName>
    </submittedName>
</protein>
<feature type="region of interest" description="Disordered" evidence="1">
    <location>
        <begin position="115"/>
        <end position="139"/>
    </location>
</feature>
<keyword evidence="2" id="KW-1133">Transmembrane helix</keyword>
<feature type="transmembrane region" description="Helical" evidence="2">
    <location>
        <begin position="405"/>
        <end position="425"/>
    </location>
</feature>
<dbReference type="GeneID" id="9678700"/>
<proteinExistence type="predicted"/>
<gene>
    <name evidence="3" type="ORF">NECHADRAFT_88852</name>
</gene>
<evidence type="ECO:0000313" key="3">
    <source>
        <dbReference type="EMBL" id="EEU34553.1"/>
    </source>
</evidence>
<dbReference type="HOGENOM" id="CLU_639496_0_0_1"/>
<keyword evidence="4" id="KW-1185">Reference proteome</keyword>
<dbReference type="VEuPathDB" id="FungiDB:NECHADRAFT_88852"/>